<evidence type="ECO:0000256" key="7">
    <source>
        <dbReference type="SAM" id="MobiDB-lite"/>
    </source>
</evidence>
<reference evidence="8" key="1">
    <citation type="submission" date="2020-10" db="EMBL/GenBank/DDBJ databases">
        <authorList>
            <person name="Gilroy R."/>
        </authorList>
    </citation>
    <scope>NUCLEOTIDE SEQUENCE</scope>
    <source>
        <strain evidence="8">13766</strain>
    </source>
</reference>
<dbReference type="GO" id="GO:0003723">
    <property type="term" value="F:RNA binding"/>
    <property type="evidence" value="ECO:0007669"/>
    <property type="project" value="UniProtKB-KW"/>
</dbReference>
<evidence type="ECO:0000256" key="6">
    <source>
        <dbReference type="ARBA" id="ARBA00031723"/>
    </source>
</evidence>
<keyword evidence="5" id="KW-0051">Antiviral defense</keyword>
<keyword evidence="4" id="KW-0694">RNA-binding</keyword>
<dbReference type="NCBIfam" id="TIGR01870">
    <property type="entry name" value="cas_TM1810_Csm2"/>
    <property type="match status" value="1"/>
</dbReference>
<accession>A0A9D1G0T0</accession>
<protein>
    <recommendedName>
        <fullName evidence="3">CRISPR system Cms protein Csm2</fullName>
    </recommendedName>
    <alternativeName>
        <fullName evidence="6">CRISPR type III A-associated protein Csm2</fullName>
    </alternativeName>
</protein>
<feature type="region of interest" description="Disordered" evidence="7">
    <location>
        <begin position="1"/>
        <end position="51"/>
    </location>
</feature>
<name>A0A9D1G0T0_9FIRM</name>
<evidence type="ECO:0000256" key="2">
    <source>
        <dbReference type="ARBA" id="ARBA00006896"/>
    </source>
</evidence>
<comment type="function">
    <text evidence="1">This subunit may be involved in monitoring complementarity of crRNA and target RNA.</text>
</comment>
<reference evidence="8" key="2">
    <citation type="journal article" date="2021" name="PeerJ">
        <title>Extensive microbial diversity within the chicken gut microbiome revealed by metagenomics and culture.</title>
        <authorList>
            <person name="Gilroy R."/>
            <person name="Ravi A."/>
            <person name="Getino M."/>
            <person name="Pursley I."/>
            <person name="Horton D.L."/>
            <person name="Alikhan N.F."/>
            <person name="Baker D."/>
            <person name="Gharbi K."/>
            <person name="Hall N."/>
            <person name="Watson M."/>
            <person name="Adriaenssens E.M."/>
            <person name="Foster-Nyarko E."/>
            <person name="Jarju S."/>
            <person name="Secka A."/>
            <person name="Antonio M."/>
            <person name="Oren A."/>
            <person name="Chaudhuri R.R."/>
            <person name="La Ragione R."/>
            <person name="Hildebrand F."/>
            <person name="Pallen M.J."/>
        </authorList>
    </citation>
    <scope>NUCLEOTIDE SEQUENCE</scope>
    <source>
        <strain evidence="8">13766</strain>
    </source>
</reference>
<dbReference type="Pfam" id="PF03750">
    <property type="entry name" value="Csm2_III-A"/>
    <property type="match status" value="1"/>
</dbReference>
<evidence type="ECO:0000256" key="5">
    <source>
        <dbReference type="ARBA" id="ARBA00023118"/>
    </source>
</evidence>
<dbReference type="Proteomes" id="UP000824140">
    <property type="component" value="Unassembled WGS sequence"/>
</dbReference>
<evidence type="ECO:0000313" key="9">
    <source>
        <dbReference type="Proteomes" id="UP000824140"/>
    </source>
</evidence>
<comment type="caution">
    <text evidence="8">The sequence shown here is derived from an EMBL/GenBank/DDBJ whole genome shotgun (WGS) entry which is preliminary data.</text>
</comment>
<dbReference type="GO" id="GO:0051607">
    <property type="term" value="P:defense response to virus"/>
    <property type="evidence" value="ECO:0007669"/>
    <property type="project" value="UniProtKB-KW"/>
</dbReference>
<evidence type="ECO:0000313" key="8">
    <source>
        <dbReference type="EMBL" id="HIS92897.1"/>
    </source>
</evidence>
<evidence type="ECO:0000256" key="3">
    <source>
        <dbReference type="ARBA" id="ARBA00016118"/>
    </source>
</evidence>
<dbReference type="EMBL" id="DVJN01000155">
    <property type="protein sequence ID" value="HIS92897.1"/>
    <property type="molecule type" value="Genomic_DNA"/>
</dbReference>
<evidence type="ECO:0000256" key="1">
    <source>
        <dbReference type="ARBA" id="ARBA00003640"/>
    </source>
</evidence>
<evidence type="ECO:0000256" key="4">
    <source>
        <dbReference type="ARBA" id="ARBA00022884"/>
    </source>
</evidence>
<organism evidence="8 9">
    <name type="scientific">Candidatus Alectryocaccomicrobium excrementavium</name>
    <dbReference type="NCBI Taxonomy" id="2840668"/>
    <lineage>
        <taxon>Bacteria</taxon>
        <taxon>Bacillati</taxon>
        <taxon>Bacillota</taxon>
        <taxon>Clostridia</taxon>
        <taxon>Candidatus Alectryocaccomicrobium</taxon>
    </lineage>
</organism>
<sequence length="181" mass="20302">MAARDNYGQGYGGRSTYNPWGPLQGKQGQSAPPAQSAPPPKKAFNDGKPEALPANFVDEAQAVMNRIAKYSPDKNGQDRWTFKITTSKIRKLLSLVMDIYNAECRRTEETLLEKSALAVQMARAHIVYEAGRDDDVRQFVEASKLLPYIKGIGNSRANLIRYTQYLEALVAYHRYMGGREN</sequence>
<comment type="similarity">
    <text evidence="2">Belongs to the CRISPR-associated Csm2 family.</text>
</comment>
<dbReference type="AlphaFoldDB" id="A0A9D1G0T0"/>
<gene>
    <name evidence="8" type="primary">csm2</name>
    <name evidence="8" type="ORF">IAA84_07790</name>
</gene>
<proteinExistence type="inferred from homology"/>
<dbReference type="InterPro" id="IPR010149">
    <property type="entry name" value="CRISPR-assoc_prot_Csm2_III-A"/>
</dbReference>